<keyword evidence="3" id="KW-1185">Reference proteome</keyword>
<protein>
    <submittedName>
        <fullName evidence="2">NAD(P)-dependent alcohol dehydrogenase</fullName>
    </submittedName>
</protein>
<dbReference type="InterPro" id="IPR011032">
    <property type="entry name" value="GroES-like_sf"/>
</dbReference>
<gene>
    <name evidence="2" type="ORF">IE331_13260</name>
</gene>
<dbReference type="SUPFAM" id="SSF50129">
    <property type="entry name" value="GroES-like"/>
    <property type="match status" value="1"/>
</dbReference>
<accession>A0A927PZQ0</accession>
<name>A0A927PZQ0_9ACTN</name>
<organism evidence="2 3">
    <name type="scientific">Nocardioides donggukensis</name>
    <dbReference type="NCBI Taxonomy" id="2774019"/>
    <lineage>
        <taxon>Bacteria</taxon>
        <taxon>Bacillati</taxon>
        <taxon>Actinomycetota</taxon>
        <taxon>Actinomycetes</taxon>
        <taxon>Propionibacteriales</taxon>
        <taxon>Nocardioidaceae</taxon>
        <taxon>Nocardioides</taxon>
    </lineage>
</organism>
<dbReference type="PANTHER" id="PTHR44013">
    <property type="entry name" value="ZINC-TYPE ALCOHOL DEHYDROGENASE-LIKE PROTEIN C16A3.02C"/>
    <property type="match status" value="1"/>
</dbReference>
<dbReference type="Proteomes" id="UP000616839">
    <property type="component" value="Unassembled WGS sequence"/>
</dbReference>
<feature type="domain" description="Enoyl reductase (ER)" evidence="1">
    <location>
        <begin position="18"/>
        <end position="325"/>
    </location>
</feature>
<dbReference type="InterPro" id="IPR036291">
    <property type="entry name" value="NAD(P)-bd_dom_sf"/>
</dbReference>
<sequence>MATQLPDTVQAVHHSHYGPPAHLAQRRIAMPTPPAEQVVLRVRAAGINRGDALAVEGLPYAARLSYGFPRPKRSVPGTDVAGTVVAVGRAVTGWRPGDAVTGWAKGAFAEYTTASASSLLAMPEGVTFEEAAATPTSAVTALQALRAGGIATARRVLVIGASGGVGSFAVQLAAAYGAEVTGVCSTRNVSLIRSFGAHHVVDYVTQDVTSCTGHDLVVDLVGKLPLVRARRMATRDGCYVVVGGGTARTLTGMRRFAAAALLSPLGPQRIRPLFATPKRADLATVLSYLASGQVRPFVEAAYALRDTADAIDFVSRGKARGRVVLVA</sequence>
<dbReference type="SUPFAM" id="SSF51735">
    <property type="entry name" value="NAD(P)-binding Rossmann-fold domains"/>
    <property type="match status" value="1"/>
</dbReference>
<dbReference type="RefSeq" id="WP_192143881.1">
    <property type="nucleotide sequence ID" value="NZ_JACYXZ010000003.1"/>
</dbReference>
<dbReference type="Gene3D" id="3.40.50.720">
    <property type="entry name" value="NAD(P)-binding Rossmann-like Domain"/>
    <property type="match status" value="1"/>
</dbReference>
<comment type="caution">
    <text evidence="2">The sequence shown here is derived from an EMBL/GenBank/DDBJ whole genome shotgun (WGS) entry which is preliminary data.</text>
</comment>
<evidence type="ECO:0000313" key="2">
    <source>
        <dbReference type="EMBL" id="MBD8870598.1"/>
    </source>
</evidence>
<dbReference type="SMART" id="SM00829">
    <property type="entry name" value="PKS_ER"/>
    <property type="match status" value="1"/>
</dbReference>
<dbReference type="AlphaFoldDB" id="A0A927PZQ0"/>
<evidence type="ECO:0000313" key="3">
    <source>
        <dbReference type="Proteomes" id="UP000616839"/>
    </source>
</evidence>
<dbReference type="PANTHER" id="PTHR44013:SF1">
    <property type="entry name" value="ZINC-TYPE ALCOHOL DEHYDROGENASE-LIKE PROTEIN C16A3.02C"/>
    <property type="match status" value="1"/>
</dbReference>
<proteinExistence type="predicted"/>
<dbReference type="Pfam" id="PF08240">
    <property type="entry name" value="ADH_N"/>
    <property type="match status" value="1"/>
</dbReference>
<dbReference type="Pfam" id="PF13602">
    <property type="entry name" value="ADH_zinc_N_2"/>
    <property type="match status" value="1"/>
</dbReference>
<evidence type="ECO:0000259" key="1">
    <source>
        <dbReference type="SMART" id="SM00829"/>
    </source>
</evidence>
<dbReference type="CDD" id="cd08267">
    <property type="entry name" value="MDR1"/>
    <property type="match status" value="1"/>
</dbReference>
<dbReference type="InterPro" id="IPR052733">
    <property type="entry name" value="Chloroplast_QOR"/>
</dbReference>
<dbReference type="GO" id="GO:0016491">
    <property type="term" value="F:oxidoreductase activity"/>
    <property type="evidence" value="ECO:0007669"/>
    <property type="project" value="InterPro"/>
</dbReference>
<dbReference type="EMBL" id="JACYXZ010000003">
    <property type="protein sequence ID" value="MBD8870598.1"/>
    <property type="molecule type" value="Genomic_DNA"/>
</dbReference>
<dbReference type="InterPro" id="IPR020843">
    <property type="entry name" value="ER"/>
</dbReference>
<dbReference type="Gene3D" id="3.90.180.10">
    <property type="entry name" value="Medium-chain alcohol dehydrogenases, catalytic domain"/>
    <property type="match status" value="1"/>
</dbReference>
<dbReference type="InterPro" id="IPR013154">
    <property type="entry name" value="ADH-like_N"/>
</dbReference>
<reference evidence="2" key="1">
    <citation type="submission" date="2020-09" db="EMBL/GenBank/DDBJ databases">
        <title>Nocardioides sp. strain MJB4 16S ribosomal RNA gene Genome sequencing and assembly.</title>
        <authorList>
            <person name="Kim I."/>
        </authorList>
    </citation>
    <scope>NUCLEOTIDE SEQUENCE</scope>
    <source>
        <strain evidence="2">MJB4</strain>
    </source>
</reference>